<proteinExistence type="predicted"/>
<gene>
    <name evidence="1" type="ORF">CEXT_698341</name>
</gene>
<protein>
    <submittedName>
        <fullName evidence="1">Uncharacterized protein</fullName>
    </submittedName>
</protein>
<keyword evidence="2" id="KW-1185">Reference proteome</keyword>
<dbReference type="AlphaFoldDB" id="A0AAV4NN97"/>
<dbReference type="Proteomes" id="UP001054945">
    <property type="component" value="Unassembled WGS sequence"/>
</dbReference>
<evidence type="ECO:0000313" key="2">
    <source>
        <dbReference type="Proteomes" id="UP001054945"/>
    </source>
</evidence>
<name>A0AAV4NN97_CAEEX</name>
<reference evidence="1 2" key="1">
    <citation type="submission" date="2021-06" db="EMBL/GenBank/DDBJ databases">
        <title>Caerostris extrusa draft genome.</title>
        <authorList>
            <person name="Kono N."/>
            <person name="Arakawa K."/>
        </authorList>
    </citation>
    <scope>NUCLEOTIDE SEQUENCE [LARGE SCALE GENOMIC DNA]</scope>
</reference>
<sequence>MWSESTSMHVESHCVATKKELNFESEKDGSVFCSTFEDKNGETNSAEQNWNSDDEQNSNDSKIIDVNNIAIESCLQTSLDLELQLKDNKISLPQPYVILKSKDIVNCNKSKNIILSDEEFPKNLVISFQTNQCLKSLTEIFMVNLKLNFAQLLTITLLKLEPRSEKAASKNHGLQIMGDNQAQASRLVFPSNHEPEIPRWPMDPNQAWGMTQMLHPPLPPPPVPPF</sequence>
<dbReference type="EMBL" id="BPLR01003575">
    <property type="protein sequence ID" value="GIX86282.1"/>
    <property type="molecule type" value="Genomic_DNA"/>
</dbReference>
<evidence type="ECO:0000313" key="1">
    <source>
        <dbReference type="EMBL" id="GIX86282.1"/>
    </source>
</evidence>
<organism evidence="1 2">
    <name type="scientific">Caerostris extrusa</name>
    <name type="common">Bark spider</name>
    <name type="synonym">Caerostris bankana</name>
    <dbReference type="NCBI Taxonomy" id="172846"/>
    <lineage>
        <taxon>Eukaryota</taxon>
        <taxon>Metazoa</taxon>
        <taxon>Ecdysozoa</taxon>
        <taxon>Arthropoda</taxon>
        <taxon>Chelicerata</taxon>
        <taxon>Arachnida</taxon>
        <taxon>Araneae</taxon>
        <taxon>Araneomorphae</taxon>
        <taxon>Entelegynae</taxon>
        <taxon>Araneoidea</taxon>
        <taxon>Araneidae</taxon>
        <taxon>Caerostris</taxon>
    </lineage>
</organism>
<accession>A0AAV4NN97</accession>
<comment type="caution">
    <text evidence="1">The sequence shown here is derived from an EMBL/GenBank/DDBJ whole genome shotgun (WGS) entry which is preliminary data.</text>
</comment>